<dbReference type="InterPro" id="IPR054708">
    <property type="entry name" value="MTPAP-like_central"/>
</dbReference>
<dbReference type="EMBL" id="CAJJDM010000001">
    <property type="protein sequence ID" value="CAD8043284.1"/>
    <property type="molecule type" value="Genomic_DNA"/>
</dbReference>
<dbReference type="OMA" id="CYRIQQH"/>
<protein>
    <recommendedName>
        <fullName evidence="1">Poly(A) RNA polymerase mitochondrial-like central palm domain-containing protein</fullName>
    </recommendedName>
</protein>
<feature type="domain" description="Poly(A) RNA polymerase mitochondrial-like central palm" evidence="1">
    <location>
        <begin position="31"/>
        <end position="146"/>
    </location>
</feature>
<dbReference type="PANTHER" id="PTHR12271">
    <property type="entry name" value="POLY A POLYMERASE CID PAP -RELATED"/>
    <property type="match status" value="1"/>
</dbReference>
<comment type="caution">
    <text evidence="2">The sequence shown here is derived from an EMBL/GenBank/DDBJ whole genome shotgun (WGS) entry which is preliminary data.</text>
</comment>
<evidence type="ECO:0000313" key="2">
    <source>
        <dbReference type="EMBL" id="CAD8043284.1"/>
    </source>
</evidence>
<sequence length="351" mass="41250">MIYEQQKTSQSFEIFLENAIRIDQQIYMEDTLQALGQTISLANLKGNLYPFGSFCNGFQGTNSDLDCVFITDSDRDVQTILRNLRSAVKQYNKIKQTPQLRFVDLILYAKVPLIKILDITNNVAIDLSINNINGVLNSKLLNEYSQMHPKIQQLGQLLKLWGKNQRLIVTGQLTSYAILLTMIHFLQCKYDVPYLSDINLTNEQLSALENFGVQPFFNLGVKPNLERLSNTTLQQLLFEYFQYYEPNGEFEKKQICVSIHSFQRPHKDNKKRTLKIIDPIDPRIDPSKNIKSRCYRIQQHFLRAKELISNHQNQFLYQQQAVKNGNNRQGYQYYDKREKQYKKKQFRKRLQ</sequence>
<accession>A0A8S1JME1</accession>
<reference evidence="2" key="1">
    <citation type="submission" date="2021-01" db="EMBL/GenBank/DDBJ databases">
        <authorList>
            <consortium name="Genoscope - CEA"/>
            <person name="William W."/>
        </authorList>
    </citation>
    <scope>NUCLEOTIDE SEQUENCE</scope>
</reference>
<evidence type="ECO:0000259" key="1">
    <source>
        <dbReference type="Pfam" id="PF22600"/>
    </source>
</evidence>
<proteinExistence type="predicted"/>
<dbReference type="AlphaFoldDB" id="A0A8S1JME1"/>
<dbReference type="Proteomes" id="UP000688137">
    <property type="component" value="Unassembled WGS sequence"/>
</dbReference>
<dbReference type="GO" id="GO:0031123">
    <property type="term" value="P:RNA 3'-end processing"/>
    <property type="evidence" value="ECO:0007669"/>
    <property type="project" value="TreeGrafter"/>
</dbReference>
<dbReference type="CDD" id="cd05402">
    <property type="entry name" value="NT_PAP_TUTase"/>
    <property type="match status" value="1"/>
</dbReference>
<name>A0A8S1JME1_PARPR</name>
<dbReference type="GO" id="GO:0016779">
    <property type="term" value="F:nucleotidyltransferase activity"/>
    <property type="evidence" value="ECO:0007669"/>
    <property type="project" value="TreeGrafter"/>
</dbReference>
<dbReference type="Pfam" id="PF22600">
    <property type="entry name" value="MTPAP-like_central"/>
    <property type="match status" value="1"/>
</dbReference>
<dbReference type="PANTHER" id="PTHR12271:SF40">
    <property type="entry name" value="POLY(A) RNA POLYMERASE GLD2"/>
    <property type="match status" value="1"/>
</dbReference>
<evidence type="ECO:0000313" key="3">
    <source>
        <dbReference type="Proteomes" id="UP000688137"/>
    </source>
</evidence>
<keyword evidence="3" id="KW-1185">Reference proteome</keyword>
<organism evidence="2 3">
    <name type="scientific">Paramecium primaurelia</name>
    <dbReference type="NCBI Taxonomy" id="5886"/>
    <lineage>
        <taxon>Eukaryota</taxon>
        <taxon>Sar</taxon>
        <taxon>Alveolata</taxon>
        <taxon>Ciliophora</taxon>
        <taxon>Intramacronucleata</taxon>
        <taxon>Oligohymenophorea</taxon>
        <taxon>Peniculida</taxon>
        <taxon>Parameciidae</taxon>
        <taxon>Paramecium</taxon>
    </lineage>
</organism>
<gene>
    <name evidence="2" type="ORF">PPRIM_AZ9-3.1.T0040508</name>
</gene>